<reference evidence="2" key="1">
    <citation type="submission" date="2016-10" db="EMBL/GenBank/DDBJ databases">
        <authorList>
            <person name="Varghese N."/>
            <person name="Submissions S."/>
        </authorList>
    </citation>
    <scope>NUCLEOTIDE SEQUENCE [LARGE SCALE GENOMIC DNA]</scope>
    <source>
        <strain evidence="2">DSM 26542</strain>
    </source>
</reference>
<dbReference type="STRING" id="1150112.SAMN04487893_10662"/>
<gene>
    <name evidence="1" type="ORF">SAMN04487893_10662</name>
</gene>
<dbReference type="EMBL" id="FORU01000006">
    <property type="protein sequence ID" value="SFJ35688.1"/>
    <property type="molecule type" value="Genomic_DNA"/>
</dbReference>
<dbReference type="RefSeq" id="WP_090678704.1">
    <property type="nucleotide sequence ID" value="NZ_FORU01000006.1"/>
</dbReference>
<sequence>MSIKEKLLEVHYEMLDGKIDVFQDMIRTMTEDAQNDAKSSAGDKHETTLSKMHIEQENLSNKIREAISAKEILKRIDPKKKSEVVGFGSLIRINAIYLFVSTALPKVFIDDYSVLAISEDAPLIKMLWGKKIFDEVTYNGSVFRINELE</sequence>
<dbReference type="OrthoDB" id="667380at2"/>
<dbReference type="AlphaFoldDB" id="A0A1I3QNL0"/>
<name>A0A1I3QNL0_9FLAO</name>
<protein>
    <submittedName>
        <fullName evidence="1">Uncharacterized protein</fullName>
    </submittedName>
</protein>
<evidence type="ECO:0000313" key="1">
    <source>
        <dbReference type="EMBL" id="SFJ35688.1"/>
    </source>
</evidence>
<accession>A0A1I3QNL0</accession>
<proteinExistence type="predicted"/>
<keyword evidence="2" id="KW-1185">Reference proteome</keyword>
<evidence type="ECO:0000313" key="2">
    <source>
        <dbReference type="Proteomes" id="UP000243887"/>
    </source>
</evidence>
<dbReference type="Proteomes" id="UP000243887">
    <property type="component" value="Unassembled WGS sequence"/>
</dbReference>
<organism evidence="1 2">
    <name type="scientific">Myroides guanonis</name>
    <dbReference type="NCBI Taxonomy" id="1150112"/>
    <lineage>
        <taxon>Bacteria</taxon>
        <taxon>Pseudomonadati</taxon>
        <taxon>Bacteroidota</taxon>
        <taxon>Flavobacteriia</taxon>
        <taxon>Flavobacteriales</taxon>
        <taxon>Flavobacteriaceae</taxon>
        <taxon>Myroides</taxon>
    </lineage>
</organism>